<reference evidence="1 2" key="1">
    <citation type="journal article" date="2015" name="Genome Announc.">
        <title>Expanding the biotechnology potential of lactobacilli through comparative genomics of 213 strains and associated genera.</title>
        <authorList>
            <person name="Sun Z."/>
            <person name="Harris H.M."/>
            <person name="McCann A."/>
            <person name="Guo C."/>
            <person name="Argimon S."/>
            <person name="Zhang W."/>
            <person name="Yang X."/>
            <person name="Jeffery I.B."/>
            <person name="Cooney J.C."/>
            <person name="Kagawa T.F."/>
            <person name="Liu W."/>
            <person name="Song Y."/>
            <person name="Salvetti E."/>
            <person name="Wrobel A."/>
            <person name="Rasinkangas P."/>
            <person name="Parkhill J."/>
            <person name="Rea M.C."/>
            <person name="O'Sullivan O."/>
            <person name="Ritari J."/>
            <person name="Douillard F.P."/>
            <person name="Paul Ross R."/>
            <person name="Yang R."/>
            <person name="Briner A.E."/>
            <person name="Felis G.E."/>
            <person name="de Vos W.M."/>
            <person name="Barrangou R."/>
            <person name="Klaenhammer T.R."/>
            <person name="Caufield P.W."/>
            <person name="Cui Y."/>
            <person name="Zhang H."/>
            <person name="O'Toole P.W."/>
        </authorList>
    </citation>
    <scope>NUCLEOTIDE SEQUENCE [LARGE SCALE GENOMIC DNA]</scope>
    <source>
        <strain evidence="1 2">DSM 20593</strain>
    </source>
</reference>
<comment type="caution">
    <text evidence="1">The sequence shown here is derived from an EMBL/GenBank/DDBJ whole genome shotgun (WGS) entry which is preliminary data.</text>
</comment>
<dbReference type="OrthoDB" id="396512at2"/>
<dbReference type="Pfam" id="PF04464">
    <property type="entry name" value="Glyphos_transf"/>
    <property type="match status" value="1"/>
</dbReference>
<dbReference type="InterPro" id="IPR007554">
    <property type="entry name" value="Glycerophosphate_synth"/>
</dbReference>
<dbReference type="PATRIC" id="fig|1616.3.peg.312"/>
<dbReference type="STRING" id="1616.IV73_GL000307"/>
<accession>A0A0R2JEL2</accession>
<proteinExistence type="predicted"/>
<organism evidence="1 2">
    <name type="scientific">Weissella kandleri</name>
    <dbReference type="NCBI Taxonomy" id="1616"/>
    <lineage>
        <taxon>Bacteria</taxon>
        <taxon>Bacillati</taxon>
        <taxon>Bacillota</taxon>
        <taxon>Bacilli</taxon>
        <taxon>Lactobacillales</taxon>
        <taxon>Lactobacillaceae</taxon>
        <taxon>Weissella</taxon>
    </lineage>
</organism>
<dbReference type="GO" id="GO:0016020">
    <property type="term" value="C:membrane"/>
    <property type="evidence" value="ECO:0007669"/>
    <property type="project" value="InterPro"/>
</dbReference>
<name>A0A0R2JEL2_9LACO</name>
<dbReference type="Gene3D" id="3.40.50.12580">
    <property type="match status" value="1"/>
</dbReference>
<evidence type="ECO:0008006" key="3">
    <source>
        <dbReference type="Google" id="ProtNLM"/>
    </source>
</evidence>
<evidence type="ECO:0000313" key="2">
    <source>
        <dbReference type="Proteomes" id="UP000051655"/>
    </source>
</evidence>
<dbReference type="EMBL" id="JQBP01000001">
    <property type="protein sequence ID" value="KRN75808.1"/>
    <property type="molecule type" value="Genomic_DNA"/>
</dbReference>
<keyword evidence="2" id="KW-1185">Reference proteome</keyword>
<protein>
    <recommendedName>
        <fullName evidence="3">CDP-glycerol glycerophosphotransferase</fullName>
    </recommendedName>
</protein>
<gene>
    <name evidence="1" type="ORF">IV73_GL000307</name>
</gene>
<dbReference type="InterPro" id="IPR043148">
    <property type="entry name" value="TagF_C"/>
</dbReference>
<dbReference type="GO" id="GO:0047355">
    <property type="term" value="F:CDP-glycerol glycerophosphotransferase activity"/>
    <property type="evidence" value="ECO:0007669"/>
    <property type="project" value="InterPro"/>
</dbReference>
<dbReference type="RefSeq" id="WP_057753805.1">
    <property type="nucleotide sequence ID" value="NZ_JQBP01000001.1"/>
</dbReference>
<evidence type="ECO:0000313" key="1">
    <source>
        <dbReference type="EMBL" id="KRN75808.1"/>
    </source>
</evidence>
<dbReference type="AlphaFoldDB" id="A0A0R2JEL2"/>
<dbReference type="Proteomes" id="UP000051655">
    <property type="component" value="Unassembled WGS sequence"/>
</dbReference>
<sequence length="937" mass="110167">MNFKNIAQVIDRFGASEKRVTKNYQQYLEAQFGNWEQLPKTYNEDHQQYRFNSAGVDVVITHQGRFNHEVKQIKLITGQEKVIIRLNRRKNATLFKFYQLETGRHLRDEYRDGQNRTYLIYYFNRRNRIKSYRLNFLDQDYDFQTSADLLAFLNQVETPVNYQRQMIEIQQVHVNKAGLILDDELLKQINEARWIDRQQQAMIPANLQAIDATKKEITWPDDLEAVVADYELQLLFRGIYFAVTQNGIEKIPVDQREILLSVETASPVIKLGYSHQKHLVLKVMNEQTALDSVNLSGSPIFVSDVTEIGQIIQIKLALVLTKVKNVTFFQKIGASEQDISIQALDVADNLIVFQKHAWLDDHELYIRYQQENGNFQQKLVSFSQWLRAVVQQSNVQLMTKQNHFELVMWMQPTLTPVGLSLAIRNRGSKETLYLSSDANDENGKKAYQFDVHQFPFTTGITRDNYDGTIYDLLFRLDYPGVSVGKYHVRAKWNHNMPEELSNEYEDDGQVLLNPYGTSNHQELSLRTYFLSKEALIFYQSLKKQHLTGHKRNTRPQMVIVESPDRAQDNGLAFFNYLMHSQQQPFDVKYVLTADSADWKNLAGYEDRVVVYKSKEHFELMAHVDLVVHTNSSFYAYPVNTSFWQGYQKRVKKIFLQHGIMGVRDLSRLYGRNPMFTNRYIVSSQREQQMTIQQMGYRPYEVALTGLARFDELLRKHAEWPEAKVRQRILIMPSWRKGQDRLEPDEFMQTDFYRHLTALLMHPDLKDLIKREHLQVDLYLHHNFQRYNQLFALTGVHVISEKEDTVQKLLINHGLLITDFSSVALDFALQNRPVFYYQLDDSLAQKEQQVSQLFPGSIYWQVDELLQAVEISLKQKHLMVAQPDKLDDLYLQRDTHANDRILATAEALMDTKQNFQNFYEYHLHKVKRKLKHLLKKLR</sequence>